<organism evidence="3 4">
    <name type="scientific">Nitrosospira multiformis</name>
    <dbReference type="NCBI Taxonomy" id="1231"/>
    <lineage>
        <taxon>Bacteria</taxon>
        <taxon>Pseudomonadati</taxon>
        <taxon>Pseudomonadota</taxon>
        <taxon>Betaproteobacteria</taxon>
        <taxon>Nitrosomonadales</taxon>
        <taxon>Nitrosomonadaceae</taxon>
        <taxon>Nitrosospira</taxon>
    </lineage>
</organism>
<evidence type="ECO:0008006" key="5">
    <source>
        <dbReference type="Google" id="ProtNLM"/>
    </source>
</evidence>
<feature type="chain" id="PRO_5010378328" description="Copper chaperone PCu(A)C" evidence="2">
    <location>
        <begin position="23"/>
        <end position="186"/>
    </location>
</feature>
<dbReference type="AlphaFoldDB" id="A0A1I7HK62"/>
<evidence type="ECO:0000256" key="2">
    <source>
        <dbReference type="SAM" id="SignalP"/>
    </source>
</evidence>
<evidence type="ECO:0000313" key="4">
    <source>
        <dbReference type="Proteomes" id="UP000182649"/>
    </source>
</evidence>
<dbReference type="Proteomes" id="UP000182649">
    <property type="component" value="Unassembled WGS sequence"/>
</dbReference>
<evidence type="ECO:0000256" key="1">
    <source>
        <dbReference type="SAM" id="MobiDB-lite"/>
    </source>
</evidence>
<keyword evidence="2" id="KW-0732">Signal</keyword>
<gene>
    <name evidence="3" type="ORF">SAMN05216417_1109</name>
</gene>
<protein>
    <recommendedName>
        <fullName evidence="5">Copper chaperone PCu(A)C</fullName>
    </recommendedName>
</protein>
<feature type="compositionally biased region" description="Basic and acidic residues" evidence="1">
    <location>
        <begin position="136"/>
        <end position="157"/>
    </location>
</feature>
<accession>A0A1I7HK62</accession>
<dbReference type="RefSeq" id="WP_074974986.1">
    <property type="nucleotide sequence ID" value="NZ_FPBZ01000010.1"/>
</dbReference>
<dbReference type="OrthoDB" id="9799434at2"/>
<sequence>MIKSMVMVLTSAVLAVSLPAAAHTDEYFDTHAAPHGGQVRMAGPYHLELVTKDKELTVYVTDHADAQIKTEGGVGKAAFQVGKAKPKTSIKLEPAGNNMMKGTGDFVLTPDTVVVVFVKLPEQEAQSARFTPLKAAAKDSQKKSDKKSEEGHGDHAGHGNHSGHSGHGAHGQSGNQGGDHNHHMHH</sequence>
<feature type="compositionally biased region" description="Gly residues" evidence="1">
    <location>
        <begin position="165"/>
        <end position="177"/>
    </location>
</feature>
<name>A0A1I7HK62_9PROT</name>
<evidence type="ECO:0000313" key="3">
    <source>
        <dbReference type="EMBL" id="SFU61022.1"/>
    </source>
</evidence>
<feature type="region of interest" description="Disordered" evidence="1">
    <location>
        <begin position="130"/>
        <end position="186"/>
    </location>
</feature>
<reference evidence="3 4" key="1">
    <citation type="submission" date="2016-10" db="EMBL/GenBank/DDBJ databases">
        <authorList>
            <person name="de Groot N.N."/>
        </authorList>
    </citation>
    <scope>NUCLEOTIDE SEQUENCE [LARGE SCALE GENOMIC DNA]</scope>
    <source>
        <strain evidence="3 4">Nl14</strain>
    </source>
</reference>
<dbReference type="EMBL" id="FPBZ01000010">
    <property type="protein sequence ID" value="SFU61022.1"/>
    <property type="molecule type" value="Genomic_DNA"/>
</dbReference>
<feature type="signal peptide" evidence="2">
    <location>
        <begin position="1"/>
        <end position="22"/>
    </location>
</feature>
<proteinExistence type="predicted"/>